<sequence>MLTSKELAYGWQRCRLDPCLSSFYLIFATLNNKSHFCLLHPQFIIINNTHKPPSLFSIIHLDRLIQLRLLTKMNLNL</sequence>
<dbReference type="EMBL" id="JAUHHV010000006">
    <property type="protein sequence ID" value="KAK1421077.1"/>
    <property type="molecule type" value="Genomic_DNA"/>
</dbReference>
<reference evidence="1" key="1">
    <citation type="journal article" date="2023" name="bioRxiv">
        <title>Improved chromosome-level genome assembly for marigold (Tagetes erecta).</title>
        <authorList>
            <person name="Jiang F."/>
            <person name="Yuan L."/>
            <person name="Wang S."/>
            <person name="Wang H."/>
            <person name="Xu D."/>
            <person name="Wang A."/>
            <person name="Fan W."/>
        </authorList>
    </citation>
    <scope>NUCLEOTIDE SEQUENCE</scope>
    <source>
        <strain evidence="1">WSJ</strain>
        <tissue evidence="1">Leaf</tissue>
    </source>
</reference>
<name>A0AAD8KIN6_TARER</name>
<evidence type="ECO:0000313" key="2">
    <source>
        <dbReference type="Proteomes" id="UP001229421"/>
    </source>
</evidence>
<dbReference type="AlphaFoldDB" id="A0AAD8KIN6"/>
<gene>
    <name evidence="1" type="ORF">QVD17_23165</name>
</gene>
<accession>A0AAD8KIN6</accession>
<keyword evidence="2" id="KW-1185">Reference proteome</keyword>
<evidence type="ECO:0000313" key="1">
    <source>
        <dbReference type="EMBL" id="KAK1421077.1"/>
    </source>
</evidence>
<protein>
    <submittedName>
        <fullName evidence="1">Uncharacterized protein</fullName>
    </submittedName>
</protein>
<dbReference type="Proteomes" id="UP001229421">
    <property type="component" value="Unassembled WGS sequence"/>
</dbReference>
<organism evidence="1 2">
    <name type="scientific">Tagetes erecta</name>
    <name type="common">African marigold</name>
    <dbReference type="NCBI Taxonomy" id="13708"/>
    <lineage>
        <taxon>Eukaryota</taxon>
        <taxon>Viridiplantae</taxon>
        <taxon>Streptophyta</taxon>
        <taxon>Embryophyta</taxon>
        <taxon>Tracheophyta</taxon>
        <taxon>Spermatophyta</taxon>
        <taxon>Magnoliopsida</taxon>
        <taxon>eudicotyledons</taxon>
        <taxon>Gunneridae</taxon>
        <taxon>Pentapetalae</taxon>
        <taxon>asterids</taxon>
        <taxon>campanulids</taxon>
        <taxon>Asterales</taxon>
        <taxon>Asteraceae</taxon>
        <taxon>Asteroideae</taxon>
        <taxon>Heliantheae alliance</taxon>
        <taxon>Tageteae</taxon>
        <taxon>Tagetes</taxon>
    </lineage>
</organism>
<comment type="caution">
    <text evidence="1">The sequence shown here is derived from an EMBL/GenBank/DDBJ whole genome shotgun (WGS) entry which is preliminary data.</text>
</comment>
<proteinExistence type="predicted"/>